<reference evidence="2" key="1">
    <citation type="submission" date="2020-12" db="EMBL/GenBank/DDBJ databases">
        <title>Vagococcus allomyrinae sp. nov. and Enterococcus lavae sp. nov., isolated from the larvae of Allomyrina dichotoma.</title>
        <authorList>
            <person name="Lee S.D."/>
        </authorList>
    </citation>
    <scope>NUCLEOTIDE SEQUENCE</scope>
    <source>
        <strain evidence="2">BWB3-3</strain>
    </source>
</reference>
<dbReference type="GO" id="GO:0006281">
    <property type="term" value="P:DNA repair"/>
    <property type="evidence" value="ECO:0007669"/>
    <property type="project" value="InterPro"/>
</dbReference>
<comment type="caution">
    <text evidence="2">The sequence shown here is derived from an EMBL/GenBank/DDBJ whole genome shotgun (WGS) entry which is preliminary data.</text>
</comment>
<dbReference type="GO" id="GO:0015628">
    <property type="term" value="P:protein secretion by the type II secretion system"/>
    <property type="evidence" value="ECO:0007669"/>
    <property type="project" value="TreeGrafter"/>
</dbReference>
<sequence length="161" mass="17531">MMSETSQTEISSELLPIYADIKGAVVRPGMYQIPQNARVLDLVNMAGGFTAEAAQNQVNFSQMVEDQMVIYVPTSAEDLSEWQEGQLGVRAEGPATTSTKVNLNKADSSELQQLNGIGEKKAAAIIAYRQENGSFNSVEELKKVSGIGDKIFDNLKDEIEV</sequence>
<dbReference type="Pfam" id="PF12836">
    <property type="entry name" value="HHH_3"/>
    <property type="match status" value="1"/>
</dbReference>
<gene>
    <name evidence="2" type="ORF">I6N95_19080</name>
</gene>
<evidence type="ECO:0000313" key="3">
    <source>
        <dbReference type="Proteomes" id="UP000674938"/>
    </source>
</evidence>
<dbReference type="AlphaFoldDB" id="A0A940SWA9"/>
<dbReference type="SUPFAM" id="SSF47781">
    <property type="entry name" value="RuvA domain 2-like"/>
    <property type="match status" value="1"/>
</dbReference>
<feature type="domain" description="Helix-hairpin-helix DNA-binding motif class 1" evidence="1">
    <location>
        <begin position="139"/>
        <end position="158"/>
    </location>
</feature>
<dbReference type="Pfam" id="PF10531">
    <property type="entry name" value="SLBB"/>
    <property type="match status" value="1"/>
</dbReference>
<feature type="domain" description="Helix-hairpin-helix DNA-binding motif class 1" evidence="1">
    <location>
        <begin position="109"/>
        <end position="128"/>
    </location>
</feature>
<dbReference type="GO" id="GO:0015627">
    <property type="term" value="C:type II protein secretion system complex"/>
    <property type="evidence" value="ECO:0007669"/>
    <property type="project" value="TreeGrafter"/>
</dbReference>
<dbReference type="PANTHER" id="PTHR21180">
    <property type="entry name" value="ENDONUCLEASE/EXONUCLEASE/PHOSPHATASE FAMILY DOMAIN-CONTAINING PROTEIN 1"/>
    <property type="match status" value="1"/>
</dbReference>
<dbReference type="Gene3D" id="1.10.150.280">
    <property type="entry name" value="AF1531-like domain"/>
    <property type="match status" value="1"/>
</dbReference>
<evidence type="ECO:0000313" key="2">
    <source>
        <dbReference type="EMBL" id="MBP1043125.1"/>
    </source>
</evidence>
<dbReference type="InterPro" id="IPR051675">
    <property type="entry name" value="Endo/Exo/Phosphatase_dom_1"/>
</dbReference>
<accession>A0A940SWA9</accession>
<dbReference type="InterPro" id="IPR004509">
    <property type="entry name" value="Competence_ComEA_HhH"/>
</dbReference>
<name>A0A940SWA9_9ENTE</name>
<dbReference type="InterPro" id="IPR010994">
    <property type="entry name" value="RuvA_2-like"/>
</dbReference>
<dbReference type="EMBL" id="JAEEGA010000014">
    <property type="protein sequence ID" value="MBP1043125.1"/>
    <property type="molecule type" value="Genomic_DNA"/>
</dbReference>
<dbReference type="Proteomes" id="UP000674938">
    <property type="component" value="Unassembled WGS sequence"/>
</dbReference>
<evidence type="ECO:0000259" key="1">
    <source>
        <dbReference type="SMART" id="SM00278"/>
    </source>
</evidence>
<dbReference type="NCBIfam" id="TIGR00426">
    <property type="entry name" value="competence protein ComEA helix-hairpin-helix repeat region"/>
    <property type="match status" value="1"/>
</dbReference>
<dbReference type="GO" id="GO:0003677">
    <property type="term" value="F:DNA binding"/>
    <property type="evidence" value="ECO:0007669"/>
    <property type="project" value="InterPro"/>
</dbReference>
<keyword evidence="3" id="KW-1185">Reference proteome</keyword>
<proteinExistence type="predicted"/>
<organism evidence="2 3">
    <name type="scientific">Vagococcus allomyrinae</name>
    <dbReference type="NCBI Taxonomy" id="2794353"/>
    <lineage>
        <taxon>Bacteria</taxon>
        <taxon>Bacillati</taxon>
        <taxon>Bacillota</taxon>
        <taxon>Bacilli</taxon>
        <taxon>Lactobacillales</taxon>
        <taxon>Enterococcaceae</taxon>
        <taxon>Vagococcus</taxon>
    </lineage>
</organism>
<dbReference type="InterPro" id="IPR019554">
    <property type="entry name" value="Soluble_ligand-bd"/>
</dbReference>
<dbReference type="InterPro" id="IPR003583">
    <property type="entry name" value="Hlx-hairpin-Hlx_DNA-bd_motif"/>
</dbReference>
<dbReference type="PANTHER" id="PTHR21180:SF32">
    <property type="entry name" value="ENDONUCLEASE_EXONUCLEASE_PHOSPHATASE FAMILY DOMAIN-CONTAINING PROTEIN 1"/>
    <property type="match status" value="1"/>
</dbReference>
<protein>
    <submittedName>
        <fullName evidence="2">Helix-hairpin-helix domain-containing protein</fullName>
    </submittedName>
</protein>
<dbReference type="SMART" id="SM00278">
    <property type="entry name" value="HhH1"/>
    <property type="match status" value="2"/>
</dbReference>